<feature type="chain" id="PRO_5012822589" evidence="1">
    <location>
        <begin position="19"/>
        <end position="97"/>
    </location>
</feature>
<accession>A0A1V9X310</accession>
<gene>
    <name evidence="2" type="ORF">BIW11_13315</name>
</gene>
<proteinExistence type="predicted"/>
<dbReference type="AlphaFoldDB" id="A0A1V9X310"/>
<name>A0A1V9X310_9ACAR</name>
<protein>
    <submittedName>
        <fullName evidence="2">Uncharacterized protein</fullName>
    </submittedName>
</protein>
<evidence type="ECO:0000256" key="1">
    <source>
        <dbReference type="SAM" id="SignalP"/>
    </source>
</evidence>
<evidence type="ECO:0000313" key="3">
    <source>
        <dbReference type="Proteomes" id="UP000192247"/>
    </source>
</evidence>
<dbReference type="EMBL" id="MNPL01027386">
    <property type="protein sequence ID" value="OQR67783.1"/>
    <property type="molecule type" value="Genomic_DNA"/>
</dbReference>
<organism evidence="2 3">
    <name type="scientific">Tropilaelaps mercedesae</name>
    <dbReference type="NCBI Taxonomy" id="418985"/>
    <lineage>
        <taxon>Eukaryota</taxon>
        <taxon>Metazoa</taxon>
        <taxon>Ecdysozoa</taxon>
        <taxon>Arthropoda</taxon>
        <taxon>Chelicerata</taxon>
        <taxon>Arachnida</taxon>
        <taxon>Acari</taxon>
        <taxon>Parasitiformes</taxon>
        <taxon>Mesostigmata</taxon>
        <taxon>Gamasina</taxon>
        <taxon>Dermanyssoidea</taxon>
        <taxon>Laelapidae</taxon>
        <taxon>Tropilaelaps</taxon>
    </lineage>
</organism>
<feature type="non-terminal residue" evidence="2">
    <location>
        <position position="97"/>
    </location>
</feature>
<comment type="caution">
    <text evidence="2">The sequence shown here is derived from an EMBL/GenBank/DDBJ whole genome shotgun (WGS) entry which is preliminary data.</text>
</comment>
<keyword evidence="3" id="KW-1185">Reference proteome</keyword>
<reference evidence="2 3" key="1">
    <citation type="journal article" date="2017" name="Gigascience">
        <title>Draft genome of the honey bee ectoparasitic mite, Tropilaelaps mercedesae, is shaped by the parasitic life history.</title>
        <authorList>
            <person name="Dong X."/>
            <person name="Armstrong S.D."/>
            <person name="Xia D."/>
            <person name="Makepeace B.L."/>
            <person name="Darby A.C."/>
            <person name="Kadowaki T."/>
        </authorList>
    </citation>
    <scope>NUCLEOTIDE SEQUENCE [LARGE SCALE GENOMIC DNA]</scope>
    <source>
        <strain evidence="2">Wuxi-XJTLU</strain>
    </source>
</reference>
<dbReference type="InParanoid" id="A0A1V9X310"/>
<feature type="signal peptide" evidence="1">
    <location>
        <begin position="1"/>
        <end position="18"/>
    </location>
</feature>
<sequence>MIPWLLSTLMSVVYRVRISCFYKDDCVSELQRVSLKVSKTVHSLIDSNKRSLAASDRLDNQISLLLAPQAPKPKPVRFPGGEVIFSLMQSIIEKRIL</sequence>
<evidence type="ECO:0000313" key="2">
    <source>
        <dbReference type="EMBL" id="OQR67783.1"/>
    </source>
</evidence>
<dbReference type="Proteomes" id="UP000192247">
    <property type="component" value="Unassembled WGS sequence"/>
</dbReference>
<keyword evidence="1" id="KW-0732">Signal</keyword>